<sequence length="594" mass="63461">MRRAEDQTSGGRLGMARLAPVALILAVAAAALAAGWGRWGSFVLDTGRELEWPRRILRGERLYSDLRYYYGPLAPYLNALLYRLFGVRLEVLATAGAATGVATALTLHAIAARFVGRWAAVAPAIGFVCVLAFAHLGPEGIFNFVLPYSFAATYGMLSALLSLAFLLRHHDSGGAAPFAASAAWLALAGLCKVEPLTPALAAHGVFACAALLSRRLRWLHVAGYAAAATVVGAVYGFLYARTGPALFRDNLGGVLNPGSDHFIRQVMGLTDLRENLVAAALSVAVLGCASGVALGAAALARSARLRPPARAAVVAASGLAVLAFAASLSPDRPFRALPFLALGAAGFWALRWWRDLGSRTESLPHLLLAVFTVAASLRITFAATPAHYGFFMLAPALVWLGVFLFGDLRRLAPDSPWTRRAVAACGAALFVGNSAAATFSSSRFLAERTVHLSLPRGTVWLAPELLEPAAPFEQIARAPPASSLLVLPHAAAINFLLERRGCADGMASHLPMEFYGGYREAAVIARWERDPPDLVLWYKWIMRDMGDQLFGVTYAVEAGRWIRAHYEPVTDPYAPIVLLRRRPGAAQRAAPPAP</sequence>
<protein>
    <recommendedName>
        <fullName evidence="4">Glycosyltransferase RgtA/B/C/D-like domain-containing protein</fullName>
    </recommendedName>
</protein>
<dbReference type="AlphaFoldDB" id="A0A7I9VGY2"/>
<feature type="transmembrane region" description="Helical" evidence="1">
    <location>
        <begin position="365"/>
        <end position="383"/>
    </location>
</feature>
<keyword evidence="1" id="KW-0812">Transmembrane</keyword>
<dbReference type="Proteomes" id="UP000503640">
    <property type="component" value="Unassembled WGS sequence"/>
</dbReference>
<organism evidence="2 3">
    <name type="scientific">Anaeromyxobacter diazotrophicus</name>
    <dbReference type="NCBI Taxonomy" id="2590199"/>
    <lineage>
        <taxon>Bacteria</taxon>
        <taxon>Pseudomonadati</taxon>
        <taxon>Myxococcota</taxon>
        <taxon>Myxococcia</taxon>
        <taxon>Myxococcales</taxon>
        <taxon>Cystobacterineae</taxon>
        <taxon>Anaeromyxobacteraceae</taxon>
        <taxon>Anaeromyxobacter</taxon>
    </lineage>
</organism>
<feature type="transmembrane region" description="Helical" evidence="1">
    <location>
        <begin position="276"/>
        <end position="299"/>
    </location>
</feature>
<reference evidence="3" key="1">
    <citation type="journal article" date="2020" name="Appl. Environ. Microbiol.">
        <title>Diazotrophic Anaeromyxobacter Isolates from Soils.</title>
        <authorList>
            <person name="Masuda Y."/>
            <person name="Yamanaka H."/>
            <person name="Xu Z.X."/>
            <person name="Shiratori Y."/>
            <person name="Aono T."/>
            <person name="Amachi S."/>
            <person name="Senoo K."/>
            <person name="Itoh H."/>
        </authorList>
    </citation>
    <scope>NUCLEOTIDE SEQUENCE [LARGE SCALE GENOMIC DNA]</scope>
    <source>
        <strain evidence="3">R267</strain>
    </source>
</reference>
<feature type="transmembrane region" description="Helical" evidence="1">
    <location>
        <begin position="311"/>
        <end position="328"/>
    </location>
</feature>
<evidence type="ECO:0000256" key="1">
    <source>
        <dbReference type="SAM" id="Phobius"/>
    </source>
</evidence>
<proteinExistence type="predicted"/>
<feature type="transmembrane region" description="Helical" evidence="1">
    <location>
        <begin position="91"/>
        <end position="111"/>
    </location>
</feature>
<gene>
    <name evidence="2" type="ORF">AMYX_03930</name>
</gene>
<feature type="transmembrane region" description="Helical" evidence="1">
    <location>
        <begin position="118"/>
        <end position="136"/>
    </location>
</feature>
<keyword evidence="1" id="KW-0472">Membrane</keyword>
<feature type="transmembrane region" description="Helical" evidence="1">
    <location>
        <begin position="334"/>
        <end position="353"/>
    </location>
</feature>
<feature type="transmembrane region" description="Helical" evidence="1">
    <location>
        <begin position="221"/>
        <end position="240"/>
    </location>
</feature>
<evidence type="ECO:0000313" key="3">
    <source>
        <dbReference type="Proteomes" id="UP000503640"/>
    </source>
</evidence>
<keyword evidence="1" id="KW-1133">Transmembrane helix</keyword>
<feature type="transmembrane region" description="Helical" evidence="1">
    <location>
        <begin position="389"/>
        <end position="408"/>
    </location>
</feature>
<dbReference type="EMBL" id="BJTG01000001">
    <property type="protein sequence ID" value="GEJ55652.1"/>
    <property type="molecule type" value="Genomic_DNA"/>
</dbReference>
<feature type="transmembrane region" description="Helical" evidence="1">
    <location>
        <begin position="148"/>
        <end position="167"/>
    </location>
</feature>
<dbReference type="RefSeq" id="WP_176062437.1">
    <property type="nucleotide sequence ID" value="NZ_BJTG01000001.1"/>
</dbReference>
<evidence type="ECO:0000313" key="2">
    <source>
        <dbReference type="EMBL" id="GEJ55652.1"/>
    </source>
</evidence>
<feature type="transmembrane region" description="Helical" evidence="1">
    <location>
        <begin position="420"/>
        <end position="439"/>
    </location>
</feature>
<accession>A0A7I9VGY2</accession>
<keyword evidence="3" id="KW-1185">Reference proteome</keyword>
<comment type="caution">
    <text evidence="2">The sequence shown here is derived from an EMBL/GenBank/DDBJ whole genome shotgun (WGS) entry which is preliminary data.</text>
</comment>
<evidence type="ECO:0008006" key="4">
    <source>
        <dbReference type="Google" id="ProtNLM"/>
    </source>
</evidence>
<name>A0A7I9VGY2_9BACT</name>